<dbReference type="Proteomes" id="UP000202419">
    <property type="component" value="Segment"/>
</dbReference>
<reference evidence="1 2" key="1">
    <citation type="journal article" date="2007" name="Virology">
        <title>Sequence and annotation of the 369-kb NY-2A and the 345-kb AR158 viruses that infect Chlorella NC64A.</title>
        <authorList>
            <person name="Fitzgerald L.A."/>
            <person name="Graves M.V."/>
            <person name="Li X."/>
            <person name="Feldblyum T."/>
            <person name="Nierman W.C."/>
            <person name="Van Etten J.L."/>
        </authorList>
    </citation>
    <scope>NUCLEOTIDE SEQUENCE [LARGE SCALE GENOMIC DNA]</scope>
    <source>
        <strain evidence="1 2">NY-2A</strain>
    </source>
</reference>
<dbReference type="EMBL" id="DQ491002">
    <property type="protein sequence ID" value="ABT14837.1"/>
    <property type="molecule type" value="Genomic_DNA"/>
</dbReference>
<sequence length="68" mass="8317">MSQSLRSLYIYVHTEHGICQYKIYKNISIFIFYYCIYKYGSVYVFCVDDVFHRNHLGRHERIDLRKTA</sequence>
<evidence type="ECO:0000313" key="1">
    <source>
        <dbReference type="EMBL" id="ABT14837.1"/>
    </source>
</evidence>
<name>A7IWW3_PBCVN</name>
<gene>
    <name evidence="1" type="primary">B438R</name>
    <name evidence="1" type="ORF">NY2A_B438R</name>
</gene>
<organismHost>
    <name type="scientific">Chlorella</name>
    <dbReference type="NCBI Taxonomy" id="3071"/>
</organismHost>
<protein>
    <submittedName>
        <fullName evidence="1">Uncharacterized protein B438R</fullName>
    </submittedName>
</protein>
<keyword evidence="2" id="KW-1185">Reference proteome</keyword>
<evidence type="ECO:0000313" key="2">
    <source>
        <dbReference type="Proteomes" id="UP000202419"/>
    </source>
</evidence>
<dbReference type="GeneID" id="5659381"/>
<dbReference type="RefSeq" id="YP_001497634.1">
    <property type="nucleotide sequence ID" value="NC_009898.1"/>
</dbReference>
<dbReference type="KEGG" id="vg:5659381"/>
<organism evidence="1 2">
    <name type="scientific">Paramecium bursaria Chlorella virus NY2A</name>
    <name type="common">PBCV-NY2A</name>
    <dbReference type="NCBI Taxonomy" id="46021"/>
    <lineage>
        <taxon>Viruses</taxon>
        <taxon>Varidnaviria</taxon>
        <taxon>Bamfordvirae</taxon>
        <taxon>Nucleocytoviricota</taxon>
        <taxon>Megaviricetes</taxon>
        <taxon>Algavirales</taxon>
        <taxon>Phycodnaviridae</taxon>
        <taxon>Chlorovirus</taxon>
        <taxon>Chlorovirus americanus</taxon>
    </lineage>
</organism>
<accession>A7IWW3</accession>
<proteinExistence type="predicted"/>